<keyword evidence="14" id="KW-0175">Coiled coil</keyword>
<evidence type="ECO:0000313" key="16">
    <source>
        <dbReference type="EMBL" id="SVA57154.1"/>
    </source>
</evidence>
<dbReference type="CDD" id="cd06503">
    <property type="entry name" value="ATP-synt_Fo_b"/>
    <property type="match status" value="1"/>
</dbReference>
<evidence type="ECO:0000256" key="1">
    <source>
        <dbReference type="ARBA" id="ARBA00004167"/>
    </source>
</evidence>
<keyword evidence="9 15" id="KW-1133">Transmembrane helix</keyword>
<keyword evidence="7 15" id="KW-0812">Transmembrane</keyword>
<comment type="subcellular location">
    <subcellularLocation>
        <location evidence="2">Endomembrane system</location>
    </subcellularLocation>
    <subcellularLocation>
        <location evidence="1">Membrane</location>
        <topology evidence="1">Single-pass membrane protein</topology>
    </subcellularLocation>
</comment>
<dbReference type="PANTHER" id="PTHR33445">
    <property type="entry name" value="ATP SYNTHASE SUBUNIT B', CHLOROPLASTIC"/>
    <property type="match status" value="1"/>
</dbReference>
<feature type="transmembrane region" description="Helical" evidence="15">
    <location>
        <begin position="29"/>
        <end position="48"/>
    </location>
</feature>
<sequence>MQQMILLATASGTGESANKAQQIFDTFGVNWPLFISQCIAFLIVAFLLKRFAYQPVLEMLEQRRQKIAEGMENADKIKAELAETQAERDKVMAEANARAEKLIADAKEAAKQVGEAEGQRAVKQAEEIIRKAREATEADRERMLSELKAEIGRLVVETTAKVSGKVLTAEDQQRLIDETNKELAA</sequence>
<dbReference type="AlphaFoldDB" id="A0A381WXC0"/>
<evidence type="ECO:0000256" key="8">
    <source>
        <dbReference type="ARBA" id="ARBA00022781"/>
    </source>
</evidence>
<keyword evidence="8" id="KW-0375">Hydrogen ion transport</keyword>
<protein>
    <recommendedName>
        <fullName evidence="17">ATP synthase F0 subunit B</fullName>
    </recommendedName>
</protein>
<proteinExistence type="inferred from homology"/>
<dbReference type="PANTHER" id="PTHR33445:SF1">
    <property type="entry name" value="ATP SYNTHASE SUBUNIT B"/>
    <property type="match status" value="1"/>
</dbReference>
<keyword evidence="4" id="KW-0813">Transport</keyword>
<evidence type="ECO:0000256" key="10">
    <source>
        <dbReference type="ARBA" id="ARBA00023065"/>
    </source>
</evidence>
<feature type="coiled-coil region" evidence="14">
    <location>
        <begin position="60"/>
        <end position="142"/>
    </location>
</feature>
<dbReference type="GO" id="GO:0015986">
    <property type="term" value="P:proton motive force-driven ATP synthesis"/>
    <property type="evidence" value="ECO:0007669"/>
    <property type="project" value="InterPro"/>
</dbReference>
<dbReference type="GO" id="GO:0012505">
    <property type="term" value="C:endomembrane system"/>
    <property type="evidence" value="ECO:0007669"/>
    <property type="project" value="UniProtKB-SubCell"/>
</dbReference>
<dbReference type="InterPro" id="IPR028987">
    <property type="entry name" value="ATP_synth_B-like_membr_sf"/>
</dbReference>
<keyword evidence="6" id="KW-0138">CF(0)</keyword>
<dbReference type="Pfam" id="PF00430">
    <property type="entry name" value="ATP-synt_B"/>
    <property type="match status" value="1"/>
</dbReference>
<dbReference type="GO" id="GO:0045259">
    <property type="term" value="C:proton-transporting ATP synthase complex"/>
    <property type="evidence" value="ECO:0007669"/>
    <property type="project" value="UniProtKB-KW"/>
</dbReference>
<dbReference type="GO" id="GO:0046961">
    <property type="term" value="F:proton-transporting ATPase activity, rotational mechanism"/>
    <property type="evidence" value="ECO:0007669"/>
    <property type="project" value="TreeGrafter"/>
</dbReference>
<dbReference type="Gene3D" id="6.10.250.1580">
    <property type="match status" value="1"/>
</dbReference>
<evidence type="ECO:0000256" key="15">
    <source>
        <dbReference type="SAM" id="Phobius"/>
    </source>
</evidence>
<dbReference type="InterPro" id="IPR050059">
    <property type="entry name" value="ATP_synthase_B_chain"/>
</dbReference>
<evidence type="ECO:0000256" key="14">
    <source>
        <dbReference type="SAM" id="Coils"/>
    </source>
</evidence>
<organism evidence="16">
    <name type="scientific">marine metagenome</name>
    <dbReference type="NCBI Taxonomy" id="408172"/>
    <lineage>
        <taxon>unclassified sequences</taxon>
        <taxon>metagenomes</taxon>
        <taxon>ecological metagenomes</taxon>
    </lineage>
</organism>
<evidence type="ECO:0000256" key="9">
    <source>
        <dbReference type="ARBA" id="ARBA00022989"/>
    </source>
</evidence>
<evidence type="ECO:0000256" key="11">
    <source>
        <dbReference type="ARBA" id="ARBA00023136"/>
    </source>
</evidence>
<dbReference type="InterPro" id="IPR002146">
    <property type="entry name" value="ATP_synth_b/b'su_bac/chlpt"/>
</dbReference>
<comment type="similarity">
    <text evidence="3">Belongs to the ATPase B chain family.</text>
</comment>
<evidence type="ECO:0008006" key="17">
    <source>
        <dbReference type="Google" id="ProtNLM"/>
    </source>
</evidence>
<keyword evidence="11 15" id="KW-0472">Membrane</keyword>
<keyword evidence="5" id="KW-1003">Cell membrane</keyword>
<dbReference type="NCBIfam" id="TIGR01144">
    <property type="entry name" value="ATP_synt_b"/>
    <property type="match status" value="1"/>
</dbReference>
<dbReference type="EMBL" id="UINC01013192">
    <property type="protein sequence ID" value="SVA57154.1"/>
    <property type="molecule type" value="Genomic_DNA"/>
</dbReference>
<evidence type="ECO:0000256" key="4">
    <source>
        <dbReference type="ARBA" id="ARBA00022448"/>
    </source>
</evidence>
<evidence type="ECO:0000256" key="6">
    <source>
        <dbReference type="ARBA" id="ARBA00022547"/>
    </source>
</evidence>
<keyword evidence="12" id="KW-0066">ATP synthesis</keyword>
<evidence type="ECO:0000256" key="5">
    <source>
        <dbReference type="ARBA" id="ARBA00022475"/>
    </source>
</evidence>
<evidence type="ECO:0000256" key="3">
    <source>
        <dbReference type="ARBA" id="ARBA00005513"/>
    </source>
</evidence>
<reference evidence="16" key="1">
    <citation type="submission" date="2018-05" db="EMBL/GenBank/DDBJ databases">
        <authorList>
            <person name="Lanie J.A."/>
            <person name="Ng W.-L."/>
            <person name="Kazmierczak K.M."/>
            <person name="Andrzejewski T.M."/>
            <person name="Davidsen T.M."/>
            <person name="Wayne K.J."/>
            <person name="Tettelin H."/>
            <person name="Glass J.I."/>
            <person name="Rusch D."/>
            <person name="Podicherti R."/>
            <person name="Tsui H.-C.T."/>
            <person name="Winkler M.E."/>
        </authorList>
    </citation>
    <scope>NUCLEOTIDE SEQUENCE</scope>
</reference>
<gene>
    <name evidence="16" type="ORF">METZ01_LOCUS110008</name>
</gene>
<dbReference type="InterPro" id="IPR005864">
    <property type="entry name" value="ATP_synth_F0_bsu_bac"/>
</dbReference>
<evidence type="ECO:0000256" key="7">
    <source>
        <dbReference type="ARBA" id="ARBA00022692"/>
    </source>
</evidence>
<name>A0A381WXC0_9ZZZZ</name>
<accession>A0A381WXC0</accession>
<evidence type="ECO:0000256" key="13">
    <source>
        <dbReference type="ARBA" id="ARBA00025198"/>
    </source>
</evidence>
<keyword evidence="10" id="KW-0406">Ion transport</keyword>
<comment type="function">
    <text evidence="13">F(1)F(0) ATP synthase produces ATP from ADP in the presence of a proton or sodium gradient. F-type ATPases consist of two structural domains, F(1) containing the extramembraneous catalytic core and F(0) containing the membrane proton channel, linked together by a central stalk and a peripheral stalk. During catalysis, ATP synthesis in the catalytic domain of F(1) is coupled via a rotary mechanism of the central stalk subunits to proton translocation.</text>
</comment>
<evidence type="ECO:0000256" key="12">
    <source>
        <dbReference type="ARBA" id="ARBA00023310"/>
    </source>
</evidence>
<dbReference type="HAMAP" id="MF_01398">
    <property type="entry name" value="ATP_synth_b_bprime"/>
    <property type="match status" value="1"/>
</dbReference>
<evidence type="ECO:0000256" key="2">
    <source>
        <dbReference type="ARBA" id="ARBA00004308"/>
    </source>
</evidence>
<dbReference type="SUPFAM" id="SSF81573">
    <property type="entry name" value="F1F0 ATP synthase subunit B, membrane domain"/>
    <property type="match status" value="1"/>
</dbReference>